<dbReference type="Proteomes" id="UP000532204">
    <property type="component" value="Unassembled WGS sequence"/>
</dbReference>
<dbReference type="EMBL" id="AASKVF010000090">
    <property type="protein sequence ID" value="EFD6887800.1"/>
    <property type="molecule type" value="Genomic_DNA"/>
</dbReference>
<organism evidence="3 4">
    <name type="scientific">Escherichia coli</name>
    <dbReference type="NCBI Taxonomy" id="562"/>
    <lineage>
        <taxon>Bacteria</taxon>
        <taxon>Pseudomonadati</taxon>
        <taxon>Pseudomonadota</taxon>
        <taxon>Gammaproteobacteria</taxon>
        <taxon>Enterobacterales</taxon>
        <taxon>Enterobacteriaceae</taxon>
        <taxon>Escherichia</taxon>
    </lineage>
</organism>
<evidence type="ECO:0000313" key="2">
    <source>
        <dbReference type="EMBL" id="EFC9752968.1"/>
    </source>
</evidence>
<protein>
    <submittedName>
        <fullName evidence="3">Uncharacterized protein</fullName>
    </submittedName>
</protein>
<accession>A0A1X1LKZ8</accession>
<comment type="caution">
    <text evidence="3">The sequence shown here is derived from an EMBL/GenBank/DDBJ whole genome shotgun (WGS) entry which is preliminary data.</text>
</comment>
<feature type="compositionally biased region" description="Low complexity" evidence="1">
    <location>
        <begin position="53"/>
        <end position="66"/>
    </location>
</feature>
<evidence type="ECO:0000313" key="4">
    <source>
        <dbReference type="Proteomes" id="UP000531962"/>
    </source>
</evidence>
<dbReference type="AlphaFoldDB" id="A0A1X1LKZ8"/>
<proteinExistence type="predicted"/>
<dbReference type="Proteomes" id="UP000531962">
    <property type="component" value="Unassembled WGS sequence"/>
</dbReference>
<dbReference type="EMBL" id="AASEBA010000174">
    <property type="protein sequence ID" value="EFC9752968.1"/>
    <property type="molecule type" value="Genomic_DNA"/>
</dbReference>
<reference evidence="3 4" key="1">
    <citation type="submission" date="2019-08" db="EMBL/GenBank/DDBJ databases">
        <authorList>
            <consortium name="NARMS: The National Antimicrobial Resistance Monitoring System"/>
        </authorList>
    </citation>
    <scope>NUCLEOTIDE SEQUENCE [LARGE SCALE GENOMIC DNA]</scope>
    <source>
        <strain evidence="3 4">19MD07CB01-EC</strain>
        <strain evidence="2 5">CVM N18EC122</strain>
    </source>
</reference>
<evidence type="ECO:0000313" key="3">
    <source>
        <dbReference type="EMBL" id="EFD6887800.1"/>
    </source>
</evidence>
<evidence type="ECO:0000256" key="1">
    <source>
        <dbReference type="SAM" id="MobiDB-lite"/>
    </source>
</evidence>
<gene>
    <name evidence="2" type="ORF">E6D34_28050</name>
    <name evidence="3" type="ORF">FZU14_27380</name>
</gene>
<evidence type="ECO:0000313" key="5">
    <source>
        <dbReference type="Proteomes" id="UP000532204"/>
    </source>
</evidence>
<feature type="region of interest" description="Disordered" evidence="1">
    <location>
        <begin position="45"/>
        <end position="81"/>
    </location>
</feature>
<name>A0A1X1LKZ8_ECOLX</name>
<sequence length="81" mass="8889">MIQEPVSPGTMCYCSYPFARYECTTGFIFCNPGLLHQSILSLPPHWSSRDSKSSSSTKPHTSPEPSLASSQTPTVHHNPLP</sequence>